<dbReference type="InterPro" id="IPR029045">
    <property type="entry name" value="ClpP/crotonase-like_dom_sf"/>
</dbReference>
<organism evidence="2 3">
    <name type="scientific">Burkholderia savannae</name>
    <dbReference type="NCBI Taxonomy" id="1637837"/>
    <lineage>
        <taxon>Bacteria</taxon>
        <taxon>Pseudomonadati</taxon>
        <taxon>Pseudomonadota</taxon>
        <taxon>Betaproteobacteria</taxon>
        <taxon>Burkholderiales</taxon>
        <taxon>Burkholderiaceae</taxon>
        <taxon>Burkholderia</taxon>
        <taxon>pseudomallei group</taxon>
    </lineage>
</organism>
<dbReference type="Gene3D" id="3.90.226.10">
    <property type="entry name" value="2-enoyl-CoA Hydratase, Chain A, domain 1"/>
    <property type="match status" value="1"/>
</dbReference>
<evidence type="ECO:0000313" key="3">
    <source>
        <dbReference type="Proteomes" id="UP000070255"/>
    </source>
</evidence>
<name>A0ABR5T8S3_9BURK</name>
<comment type="caution">
    <text evidence="2">The sequence shown here is derived from an EMBL/GenBank/DDBJ whole genome shotgun (WGS) entry which is preliminary data.</text>
</comment>
<reference evidence="2 3" key="1">
    <citation type="submission" date="2015-11" db="EMBL/GenBank/DDBJ databases">
        <authorList>
            <person name="Sahl J."/>
            <person name="Wagner D."/>
            <person name="Keim P."/>
        </authorList>
    </citation>
    <scope>NUCLEOTIDE SEQUENCE [LARGE SCALE GENOMIC DNA]</scope>
    <source>
        <strain evidence="2 3">BDU18</strain>
    </source>
</reference>
<comment type="similarity">
    <text evidence="1">Belongs to the enoyl-CoA hydratase/isomerase family.</text>
</comment>
<dbReference type="InterPro" id="IPR001753">
    <property type="entry name" value="Enoyl-CoA_hydra/iso"/>
</dbReference>
<dbReference type="PANTHER" id="PTHR42964">
    <property type="entry name" value="ENOYL-COA HYDRATASE"/>
    <property type="match status" value="1"/>
</dbReference>
<proteinExistence type="inferred from homology"/>
<keyword evidence="3" id="KW-1185">Reference proteome</keyword>
<dbReference type="PANTHER" id="PTHR42964:SF1">
    <property type="entry name" value="POLYKETIDE BIOSYNTHESIS ENOYL-COA HYDRATASE PKSH-RELATED"/>
    <property type="match status" value="1"/>
</dbReference>
<dbReference type="EMBL" id="LNJQ01000002">
    <property type="protein sequence ID" value="KWZ39936.1"/>
    <property type="molecule type" value="Genomic_DNA"/>
</dbReference>
<dbReference type="InterPro" id="IPR051683">
    <property type="entry name" value="Enoyl-CoA_Hydratase/Isomerase"/>
</dbReference>
<dbReference type="Proteomes" id="UP000070255">
    <property type="component" value="Unassembled WGS sequence"/>
</dbReference>
<evidence type="ECO:0000313" key="2">
    <source>
        <dbReference type="EMBL" id="KWZ39936.1"/>
    </source>
</evidence>
<protein>
    <submittedName>
        <fullName evidence="2">Enoyl-CoA hydratase</fullName>
    </submittedName>
</protein>
<dbReference type="CDD" id="cd06558">
    <property type="entry name" value="crotonase-like"/>
    <property type="match status" value="1"/>
</dbReference>
<sequence>MGELSGAWRNLRVRLDDGICRMRIERPDTGNAIDARLVDEMDDVLDRCEPATRIVVIEGLPDAFCVGADFAQLDARRATDEAPTAPDPAPLYDLWRRLATGPFVSIAHVEGRANAGGVGFAAACDVVLAARTASFGLSELLFGLMPACVLPYLIRRVGIARAHYMTLTTQPVDAARACEWGLVDVCEADSADSLRRHLLRLRHLKKDAIARYKRYAASIDASLATSRAPAIAANLEVFRDAANLHGISRFVNAGKLPWEHE</sequence>
<dbReference type="SUPFAM" id="SSF52096">
    <property type="entry name" value="ClpP/crotonase"/>
    <property type="match status" value="1"/>
</dbReference>
<accession>A0ABR5T8S3</accession>
<dbReference type="RefSeq" id="WP_060822450.1">
    <property type="nucleotide sequence ID" value="NZ_LNJQ01000002.1"/>
</dbReference>
<dbReference type="NCBIfam" id="NF005498">
    <property type="entry name" value="PRK07112.1"/>
    <property type="match status" value="1"/>
</dbReference>
<evidence type="ECO:0000256" key="1">
    <source>
        <dbReference type="ARBA" id="ARBA00005254"/>
    </source>
</evidence>
<gene>
    <name evidence="2" type="ORF">WS72_18955</name>
</gene>
<dbReference type="Pfam" id="PF00378">
    <property type="entry name" value="ECH_1"/>
    <property type="match status" value="1"/>
</dbReference>